<dbReference type="Proteomes" id="UP000004699">
    <property type="component" value="Unassembled WGS sequence"/>
</dbReference>
<dbReference type="GO" id="GO:0022857">
    <property type="term" value="F:transmembrane transporter activity"/>
    <property type="evidence" value="ECO:0007669"/>
    <property type="project" value="InterPro"/>
</dbReference>
<evidence type="ECO:0000313" key="9">
    <source>
        <dbReference type="Proteomes" id="UP000004699"/>
    </source>
</evidence>
<gene>
    <name evidence="8" type="ORF">NOR51B_1751</name>
</gene>
<feature type="transmembrane region" description="Helical" evidence="7">
    <location>
        <begin position="204"/>
        <end position="223"/>
    </location>
</feature>
<dbReference type="eggNOG" id="COG0738">
    <property type="taxonomic scope" value="Bacteria"/>
</dbReference>
<dbReference type="GO" id="GO:0016020">
    <property type="term" value="C:membrane"/>
    <property type="evidence" value="ECO:0007669"/>
    <property type="project" value="TreeGrafter"/>
</dbReference>
<evidence type="ECO:0000256" key="1">
    <source>
        <dbReference type="ARBA" id="ARBA00004127"/>
    </source>
</evidence>
<evidence type="ECO:0000256" key="3">
    <source>
        <dbReference type="ARBA" id="ARBA00022448"/>
    </source>
</evidence>
<dbReference type="InterPro" id="IPR051788">
    <property type="entry name" value="MFS_Transporter"/>
</dbReference>
<keyword evidence="5 7" id="KW-1133">Transmembrane helix</keyword>
<dbReference type="SUPFAM" id="SSF103473">
    <property type="entry name" value="MFS general substrate transporter"/>
    <property type="match status" value="1"/>
</dbReference>
<keyword evidence="6 7" id="KW-0472">Membrane</keyword>
<feature type="transmembrane region" description="Helical" evidence="7">
    <location>
        <begin position="163"/>
        <end position="184"/>
    </location>
</feature>
<sequence>MTANSSPSIPRGQLIFAGLFCFFLVGAEQGMLGLVVADMQQNRGISASQGGLFFALHAIGSAVAVGLSLVHAIDRRNPYRVALALASFAAGLALLAFAEVWSWLLLASVLLGLGFGGLTLGFNTLFATRFAHHSPRFLNLLNAVFGLGAVAAPALLANGLLSAGSLLAIGSVACGVLVLVTINLDDRIQSQHTATRSKASHTTLALLAAALFFALALESSVAAWLPTLLVRHGLTQAESADQIALYFFCFLLVRVGASLISHRIGARMLAVMGCGGSALLLGGFAFDTSWLWLVPLLGAVVGLIFPNLFGFAMATIVGGTRESAWLLLAAIAGATTGPWVMGMIAESSAVMGLLLGLTLWAAAALGCLVLTGRTVKTE</sequence>
<dbReference type="InterPro" id="IPR036259">
    <property type="entry name" value="MFS_trans_sf"/>
</dbReference>
<evidence type="ECO:0000256" key="2">
    <source>
        <dbReference type="ARBA" id="ARBA00008335"/>
    </source>
</evidence>
<protein>
    <submittedName>
        <fullName evidence="8">Transporter, major facilitator family</fullName>
    </submittedName>
</protein>
<keyword evidence="9" id="KW-1185">Reference proteome</keyword>
<feature type="transmembrane region" description="Helical" evidence="7">
    <location>
        <begin position="292"/>
        <end position="317"/>
    </location>
</feature>
<comment type="subcellular location">
    <subcellularLocation>
        <location evidence="1">Endomembrane system</location>
        <topology evidence="1">Multi-pass membrane protein</topology>
    </subcellularLocation>
</comment>
<dbReference type="Pfam" id="PF07690">
    <property type="entry name" value="MFS_1"/>
    <property type="match status" value="1"/>
</dbReference>
<dbReference type="AlphaFoldDB" id="B8KV24"/>
<evidence type="ECO:0000256" key="4">
    <source>
        <dbReference type="ARBA" id="ARBA00022692"/>
    </source>
</evidence>
<feature type="transmembrane region" description="Helical" evidence="7">
    <location>
        <begin position="243"/>
        <end position="261"/>
    </location>
</feature>
<dbReference type="RefSeq" id="WP_009020550.1">
    <property type="nucleotide sequence ID" value="NZ_DS999411.1"/>
</dbReference>
<feature type="transmembrane region" description="Helical" evidence="7">
    <location>
        <begin position="53"/>
        <end position="72"/>
    </location>
</feature>
<feature type="transmembrane region" description="Helical" evidence="7">
    <location>
        <begin position="350"/>
        <end position="371"/>
    </location>
</feature>
<dbReference type="PANTHER" id="PTHR23514:SF3">
    <property type="entry name" value="BYPASS OF STOP CODON PROTEIN 6"/>
    <property type="match status" value="1"/>
</dbReference>
<keyword evidence="3" id="KW-0813">Transport</keyword>
<dbReference type="EMBL" id="DS999411">
    <property type="protein sequence ID" value="EED35804.1"/>
    <property type="molecule type" value="Genomic_DNA"/>
</dbReference>
<dbReference type="InterPro" id="IPR011701">
    <property type="entry name" value="MFS"/>
</dbReference>
<dbReference type="GO" id="GO:0012505">
    <property type="term" value="C:endomembrane system"/>
    <property type="evidence" value="ECO:0007669"/>
    <property type="project" value="UniProtKB-SubCell"/>
</dbReference>
<dbReference type="PANTHER" id="PTHR23514">
    <property type="entry name" value="BYPASS OF STOP CODON PROTEIN 6"/>
    <property type="match status" value="1"/>
</dbReference>
<dbReference type="HOGENOM" id="CLU_731160_0_0_6"/>
<reference evidence="9" key="1">
    <citation type="journal article" date="2013" name="BMC Microbiol.">
        <title>Taxonomy and evolution of bacteriochlorophyll a-containing members of the OM60/NOR5 clade of marine gammaproteobacteria: description of Luminiphilus syltensis gen. nov., sp. nov., reclassification of Haliea rubra as Pseudohaliea rubra gen. nov., comb. nov., and emendation of Chromatocurvus halotolerans.</title>
        <authorList>
            <person name="Spring S."/>
            <person name="Riedel T."/>
            <person name="Sproer C."/>
            <person name="Yan S."/>
            <person name="Harder J."/>
            <person name="Fuchs B.M."/>
        </authorList>
    </citation>
    <scope>NUCLEOTIDE SEQUENCE [LARGE SCALE GENOMIC DNA]</scope>
    <source>
        <strain evidence="9">NOR51-B</strain>
    </source>
</reference>
<feature type="transmembrane region" description="Helical" evidence="7">
    <location>
        <begin position="137"/>
        <end position="157"/>
    </location>
</feature>
<feature type="transmembrane region" description="Helical" evidence="7">
    <location>
        <begin position="268"/>
        <end position="286"/>
    </location>
</feature>
<proteinExistence type="inferred from homology"/>
<feature type="transmembrane region" description="Helical" evidence="7">
    <location>
        <begin position="324"/>
        <end position="344"/>
    </location>
</feature>
<comment type="similarity">
    <text evidence="2">Belongs to the major facilitator superfamily.</text>
</comment>
<evidence type="ECO:0000313" key="8">
    <source>
        <dbReference type="EMBL" id="EED35804.1"/>
    </source>
</evidence>
<dbReference type="Gene3D" id="1.20.1250.20">
    <property type="entry name" value="MFS general substrate transporter like domains"/>
    <property type="match status" value="2"/>
</dbReference>
<keyword evidence="4 7" id="KW-0812">Transmembrane</keyword>
<dbReference type="OrthoDB" id="581345at2"/>
<accession>B8KV24</accession>
<organism evidence="8 9">
    <name type="scientific">Luminiphilus syltensis NOR5-1B</name>
    <dbReference type="NCBI Taxonomy" id="565045"/>
    <lineage>
        <taxon>Bacteria</taxon>
        <taxon>Pseudomonadati</taxon>
        <taxon>Pseudomonadota</taxon>
        <taxon>Gammaproteobacteria</taxon>
        <taxon>Cellvibrionales</taxon>
        <taxon>Halieaceae</taxon>
        <taxon>Luminiphilus</taxon>
    </lineage>
</organism>
<feature type="transmembrane region" description="Helical" evidence="7">
    <location>
        <begin position="79"/>
        <end position="97"/>
    </location>
</feature>
<evidence type="ECO:0000256" key="5">
    <source>
        <dbReference type="ARBA" id="ARBA00022989"/>
    </source>
</evidence>
<evidence type="ECO:0000256" key="7">
    <source>
        <dbReference type="SAM" id="Phobius"/>
    </source>
</evidence>
<name>B8KV24_9GAMM</name>
<dbReference type="STRING" id="565045.NOR51B_1751"/>
<evidence type="ECO:0000256" key="6">
    <source>
        <dbReference type="ARBA" id="ARBA00023136"/>
    </source>
</evidence>
<feature type="transmembrane region" description="Helical" evidence="7">
    <location>
        <begin position="103"/>
        <end position="125"/>
    </location>
</feature>